<evidence type="ECO:0000313" key="2">
    <source>
        <dbReference type="Proteomes" id="UP001174839"/>
    </source>
</evidence>
<dbReference type="EMBL" id="JAUDUY010000002">
    <property type="protein sequence ID" value="MDM9630685.1"/>
    <property type="molecule type" value="Genomic_DNA"/>
</dbReference>
<organism evidence="1 2">
    <name type="scientific">Robiginitalea aurantiaca</name>
    <dbReference type="NCBI Taxonomy" id="3056915"/>
    <lineage>
        <taxon>Bacteria</taxon>
        <taxon>Pseudomonadati</taxon>
        <taxon>Bacteroidota</taxon>
        <taxon>Flavobacteriia</taxon>
        <taxon>Flavobacteriales</taxon>
        <taxon>Flavobacteriaceae</taxon>
        <taxon>Robiginitalea</taxon>
    </lineage>
</organism>
<keyword evidence="2" id="KW-1185">Reference proteome</keyword>
<comment type="caution">
    <text evidence="1">The sequence shown here is derived from an EMBL/GenBank/DDBJ whole genome shotgun (WGS) entry which is preliminary data.</text>
</comment>
<accession>A0ABT7WCP6</accession>
<reference evidence="1" key="1">
    <citation type="submission" date="2023-06" db="EMBL/GenBank/DDBJ databases">
        <title>Robiginitalea aurantiacus sp. nov. and Algoriphagus sediminis sp. nov., isolated from coastal sediment.</title>
        <authorList>
            <person name="Zhou Z.Y."/>
            <person name="An J."/>
            <person name="Jia Y.W."/>
            <person name="Du Z.J."/>
        </authorList>
    </citation>
    <scope>NUCLEOTIDE SEQUENCE</scope>
    <source>
        <strain evidence="1">M39</strain>
    </source>
</reference>
<dbReference type="RefSeq" id="WP_289724054.1">
    <property type="nucleotide sequence ID" value="NZ_JAUDUY010000002.1"/>
</dbReference>
<evidence type="ECO:0008006" key="3">
    <source>
        <dbReference type="Google" id="ProtNLM"/>
    </source>
</evidence>
<proteinExistence type="predicted"/>
<gene>
    <name evidence="1" type="ORF">QU605_04340</name>
</gene>
<sequence length="94" mass="10917">MAKKNSFLDFFKKNKSLSGEASPEGYCPNCWGRQEYGGEFYEAVRNYSHDVDAHDPHDGWVLDYAKKHLDGIQLVREDDHKVCQNCKVTYRLES</sequence>
<protein>
    <recommendedName>
        <fullName evidence="3">HNH endonuclease</fullName>
    </recommendedName>
</protein>
<name>A0ABT7WCP6_9FLAO</name>
<dbReference type="Proteomes" id="UP001174839">
    <property type="component" value="Unassembled WGS sequence"/>
</dbReference>
<evidence type="ECO:0000313" key="1">
    <source>
        <dbReference type="EMBL" id="MDM9630685.1"/>
    </source>
</evidence>